<name>A0A6A4JK00_APOLU</name>
<keyword evidence="2" id="KW-1185">Reference proteome</keyword>
<comment type="caution">
    <text evidence="1">The sequence shown here is derived from an EMBL/GenBank/DDBJ whole genome shotgun (WGS) entry which is preliminary data.</text>
</comment>
<accession>A0A6A4JK00</accession>
<organism evidence="1 2">
    <name type="scientific">Apolygus lucorum</name>
    <name type="common">Small green plant bug</name>
    <name type="synonym">Lygocoris lucorum</name>
    <dbReference type="NCBI Taxonomy" id="248454"/>
    <lineage>
        <taxon>Eukaryota</taxon>
        <taxon>Metazoa</taxon>
        <taxon>Ecdysozoa</taxon>
        <taxon>Arthropoda</taxon>
        <taxon>Hexapoda</taxon>
        <taxon>Insecta</taxon>
        <taxon>Pterygota</taxon>
        <taxon>Neoptera</taxon>
        <taxon>Paraneoptera</taxon>
        <taxon>Hemiptera</taxon>
        <taxon>Heteroptera</taxon>
        <taxon>Panheteroptera</taxon>
        <taxon>Cimicomorpha</taxon>
        <taxon>Miridae</taxon>
        <taxon>Mirini</taxon>
        <taxon>Apolygus</taxon>
    </lineage>
</organism>
<dbReference type="AlphaFoldDB" id="A0A6A4JK00"/>
<sequence length="111" mass="12410">MEVKFTTNPKCLQNQNEDPNVVFAKIESPQNPFKTDIEDLFCTNFCNQHQKPTGPGRRIEKPCPVHNQAGDMGGKPFQCTHDSNCQGIMICTDSKGQSYLCTVHVQPKKAV</sequence>
<dbReference type="Proteomes" id="UP000466442">
    <property type="component" value="Unassembled WGS sequence"/>
</dbReference>
<reference evidence="1" key="1">
    <citation type="journal article" date="2021" name="Mol. Ecol. Resour.">
        <title>Apolygus lucorum genome provides insights into omnivorousness and mesophyll feeding.</title>
        <authorList>
            <person name="Liu Y."/>
            <person name="Liu H."/>
            <person name="Wang H."/>
            <person name="Huang T."/>
            <person name="Liu B."/>
            <person name="Yang B."/>
            <person name="Yin L."/>
            <person name="Li B."/>
            <person name="Zhang Y."/>
            <person name="Zhang S."/>
            <person name="Jiang F."/>
            <person name="Zhang X."/>
            <person name="Ren Y."/>
            <person name="Wang B."/>
            <person name="Wang S."/>
            <person name="Lu Y."/>
            <person name="Wu K."/>
            <person name="Fan W."/>
            <person name="Wang G."/>
        </authorList>
    </citation>
    <scope>NUCLEOTIDE SEQUENCE</scope>
    <source>
        <strain evidence="1">12Hb</strain>
    </source>
</reference>
<protein>
    <submittedName>
        <fullName evidence="1">Uncharacterized protein</fullName>
    </submittedName>
</protein>
<dbReference type="EMBL" id="WIXP02000011">
    <property type="protein sequence ID" value="KAF6203346.1"/>
    <property type="molecule type" value="Genomic_DNA"/>
</dbReference>
<gene>
    <name evidence="1" type="ORF">GE061_003764</name>
</gene>
<evidence type="ECO:0000313" key="1">
    <source>
        <dbReference type="EMBL" id="KAF6203346.1"/>
    </source>
</evidence>
<proteinExistence type="predicted"/>
<evidence type="ECO:0000313" key="2">
    <source>
        <dbReference type="Proteomes" id="UP000466442"/>
    </source>
</evidence>